<evidence type="ECO:0000256" key="3">
    <source>
        <dbReference type="ARBA" id="ARBA00023163"/>
    </source>
</evidence>
<keyword evidence="1" id="KW-0805">Transcription regulation</keyword>
<name>A0A9D9IK42_9BACT</name>
<dbReference type="PROSITE" id="PS01124">
    <property type="entry name" value="HTH_ARAC_FAMILY_2"/>
    <property type="match status" value="1"/>
</dbReference>
<reference evidence="6" key="2">
    <citation type="journal article" date="2021" name="PeerJ">
        <title>Extensive microbial diversity within the chicken gut microbiome revealed by metagenomics and culture.</title>
        <authorList>
            <person name="Gilroy R."/>
            <person name="Ravi A."/>
            <person name="Getino M."/>
            <person name="Pursley I."/>
            <person name="Horton D.L."/>
            <person name="Alikhan N.F."/>
            <person name="Baker D."/>
            <person name="Gharbi K."/>
            <person name="Hall N."/>
            <person name="Watson M."/>
            <person name="Adriaenssens E.M."/>
            <person name="Foster-Nyarko E."/>
            <person name="Jarju S."/>
            <person name="Secka A."/>
            <person name="Antonio M."/>
            <person name="Oren A."/>
            <person name="Chaudhuri R.R."/>
            <person name="La Ragione R."/>
            <person name="Hildebrand F."/>
            <person name="Pallen M.J."/>
        </authorList>
    </citation>
    <scope>NUCLEOTIDE SEQUENCE</scope>
    <source>
        <strain evidence="6">B1-8020</strain>
    </source>
</reference>
<dbReference type="Gene3D" id="1.10.10.60">
    <property type="entry name" value="Homeodomain-like"/>
    <property type="match status" value="2"/>
</dbReference>
<reference evidence="6" key="1">
    <citation type="submission" date="2020-10" db="EMBL/GenBank/DDBJ databases">
        <authorList>
            <person name="Gilroy R."/>
        </authorList>
    </citation>
    <scope>NUCLEOTIDE SEQUENCE</scope>
    <source>
        <strain evidence="6">B1-8020</strain>
    </source>
</reference>
<dbReference type="Pfam" id="PF12833">
    <property type="entry name" value="HTH_18"/>
    <property type="match status" value="1"/>
</dbReference>
<keyword evidence="4" id="KW-0812">Transmembrane</keyword>
<sequence>MQQDKEEAGMDTGDYIALFNSYCRKGLFDSLSIEAGEIFKSRNGGMDTRLVLVSGLYSAQAAIFMDDYPKAARYLDTLSAMEKAFEPYPDLSALLDGIRASYEIKDGFDYPSALIHLTNALNFYREDGDALNMCTALFNISMIYFFRRDTTGCDYARQAIEISSRHPDDPYMMCTANVVMSMMLLVKGDYEGAENHAFMAKEIADECGYSLVYSRIYMVLGYAAMSRNDFAEAEEFLKKGFMYAEHSDADFYFELALPYGEMLIESGRFDEAESFIANTLEMVDKNGNVRYRYQILALLSKLYEVEGNVFDAFEYYKMSSASRDSILNINKEASFNNLLDLYEHASLQNIIRKRKFDMYVTVFICILSSIAGVLFFYLYRRQRKQNKELVLRYQDYLKRDEMLRKYMEQSRQKGNGSAEEDLFGKLEKLMREEKIYLSNEISLDKLASILGTNRTYISRVINRYADKSFWGYVNMYRISDATKMLSDLDNDIQIKNMYEKLGYNSATSFFRVFRDEVGLSPSKYREEIRRMKPKVAL</sequence>
<dbReference type="Gene3D" id="1.25.40.10">
    <property type="entry name" value="Tetratricopeptide repeat domain"/>
    <property type="match status" value="1"/>
</dbReference>
<gene>
    <name evidence="6" type="ORF">IAB81_06570</name>
</gene>
<dbReference type="EMBL" id="JADIMA010000064">
    <property type="protein sequence ID" value="MBO8473278.1"/>
    <property type="molecule type" value="Genomic_DNA"/>
</dbReference>
<evidence type="ECO:0000313" key="7">
    <source>
        <dbReference type="Proteomes" id="UP000823604"/>
    </source>
</evidence>
<dbReference type="SUPFAM" id="SSF46689">
    <property type="entry name" value="Homeodomain-like"/>
    <property type="match status" value="1"/>
</dbReference>
<dbReference type="SUPFAM" id="SSF81901">
    <property type="entry name" value="HCP-like"/>
    <property type="match status" value="1"/>
</dbReference>
<dbReference type="Proteomes" id="UP000823604">
    <property type="component" value="Unassembled WGS sequence"/>
</dbReference>
<keyword evidence="4" id="KW-0472">Membrane</keyword>
<dbReference type="GO" id="GO:0003700">
    <property type="term" value="F:DNA-binding transcription factor activity"/>
    <property type="evidence" value="ECO:0007669"/>
    <property type="project" value="InterPro"/>
</dbReference>
<dbReference type="PANTHER" id="PTHR43280">
    <property type="entry name" value="ARAC-FAMILY TRANSCRIPTIONAL REGULATOR"/>
    <property type="match status" value="1"/>
</dbReference>
<dbReference type="GO" id="GO:0043565">
    <property type="term" value="F:sequence-specific DNA binding"/>
    <property type="evidence" value="ECO:0007669"/>
    <property type="project" value="InterPro"/>
</dbReference>
<feature type="transmembrane region" description="Helical" evidence="4">
    <location>
        <begin position="358"/>
        <end position="379"/>
    </location>
</feature>
<dbReference type="InterPro" id="IPR018060">
    <property type="entry name" value="HTH_AraC"/>
</dbReference>
<protein>
    <submittedName>
        <fullName evidence="6">Helix-turn-helix domain-containing protein</fullName>
    </submittedName>
</protein>
<keyword evidence="4" id="KW-1133">Transmembrane helix</keyword>
<evidence type="ECO:0000256" key="2">
    <source>
        <dbReference type="ARBA" id="ARBA00023125"/>
    </source>
</evidence>
<dbReference type="InterPro" id="IPR009057">
    <property type="entry name" value="Homeodomain-like_sf"/>
</dbReference>
<keyword evidence="3" id="KW-0804">Transcription</keyword>
<feature type="domain" description="HTH araC/xylS-type" evidence="5">
    <location>
        <begin position="427"/>
        <end position="527"/>
    </location>
</feature>
<evidence type="ECO:0000259" key="5">
    <source>
        <dbReference type="PROSITE" id="PS01124"/>
    </source>
</evidence>
<proteinExistence type="predicted"/>
<dbReference type="InterPro" id="IPR011990">
    <property type="entry name" value="TPR-like_helical_dom_sf"/>
</dbReference>
<comment type="caution">
    <text evidence="6">The sequence shown here is derived from an EMBL/GenBank/DDBJ whole genome shotgun (WGS) entry which is preliminary data.</text>
</comment>
<dbReference type="AlphaFoldDB" id="A0A9D9IK42"/>
<dbReference type="PANTHER" id="PTHR43280:SF29">
    <property type="entry name" value="ARAC-FAMILY TRANSCRIPTIONAL REGULATOR"/>
    <property type="match status" value="1"/>
</dbReference>
<evidence type="ECO:0000256" key="4">
    <source>
        <dbReference type="SAM" id="Phobius"/>
    </source>
</evidence>
<evidence type="ECO:0000256" key="1">
    <source>
        <dbReference type="ARBA" id="ARBA00023015"/>
    </source>
</evidence>
<accession>A0A9D9IK42</accession>
<evidence type="ECO:0000313" key="6">
    <source>
        <dbReference type="EMBL" id="MBO8473278.1"/>
    </source>
</evidence>
<organism evidence="6 7">
    <name type="scientific">Candidatus Merdivivens pullicola</name>
    <dbReference type="NCBI Taxonomy" id="2840872"/>
    <lineage>
        <taxon>Bacteria</taxon>
        <taxon>Pseudomonadati</taxon>
        <taxon>Bacteroidota</taxon>
        <taxon>Bacteroidia</taxon>
        <taxon>Bacteroidales</taxon>
        <taxon>Muribaculaceae</taxon>
        <taxon>Muribaculaceae incertae sedis</taxon>
        <taxon>Candidatus Merdivivens</taxon>
    </lineage>
</organism>
<dbReference type="SMART" id="SM00342">
    <property type="entry name" value="HTH_ARAC"/>
    <property type="match status" value="1"/>
</dbReference>
<keyword evidence="2" id="KW-0238">DNA-binding</keyword>